<feature type="transmembrane region" description="Helical" evidence="1">
    <location>
        <begin position="41"/>
        <end position="62"/>
    </location>
</feature>
<keyword evidence="1" id="KW-0472">Membrane</keyword>
<protein>
    <submittedName>
        <fullName evidence="2">Uncharacterized protein</fullName>
    </submittedName>
</protein>
<keyword evidence="1" id="KW-0812">Transmembrane</keyword>
<reference evidence="2 3" key="1">
    <citation type="submission" date="2023-07" db="EMBL/GenBank/DDBJ databases">
        <title>Genomic Encyclopedia of Type Strains, Phase IV (KMG-IV): sequencing the most valuable type-strain genomes for metagenomic binning, comparative biology and taxonomic classification.</title>
        <authorList>
            <person name="Goeker M."/>
        </authorList>
    </citation>
    <scope>NUCLEOTIDE SEQUENCE [LARGE SCALE GENOMIC DNA]</scope>
    <source>
        <strain evidence="2 3">DSM 19619</strain>
    </source>
</reference>
<organism evidence="2 3">
    <name type="scientific">Labrys wisconsinensis</name>
    <dbReference type="NCBI Taxonomy" id="425677"/>
    <lineage>
        <taxon>Bacteria</taxon>
        <taxon>Pseudomonadati</taxon>
        <taxon>Pseudomonadota</taxon>
        <taxon>Alphaproteobacteria</taxon>
        <taxon>Hyphomicrobiales</taxon>
        <taxon>Xanthobacteraceae</taxon>
        <taxon>Labrys</taxon>
    </lineage>
</organism>
<comment type="caution">
    <text evidence="2">The sequence shown here is derived from an EMBL/GenBank/DDBJ whole genome shotgun (WGS) entry which is preliminary data.</text>
</comment>
<evidence type="ECO:0000256" key="1">
    <source>
        <dbReference type="SAM" id="Phobius"/>
    </source>
</evidence>
<evidence type="ECO:0000313" key="3">
    <source>
        <dbReference type="Proteomes" id="UP001242480"/>
    </source>
</evidence>
<gene>
    <name evidence="2" type="ORF">QO011_002636</name>
</gene>
<accession>A0ABU0J7P6</accession>
<keyword evidence="1" id="KW-1133">Transmembrane helix</keyword>
<dbReference type="EMBL" id="JAUSVX010000004">
    <property type="protein sequence ID" value="MDQ0469620.1"/>
    <property type="molecule type" value="Genomic_DNA"/>
</dbReference>
<name>A0ABU0J7P6_9HYPH</name>
<evidence type="ECO:0000313" key="2">
    <source>
        <dbReference type="EMBL" id="MDQ0469620.1"/>
    </source>
</evidence>
<feature type="transmembrane region" description="Helical" evidence="1">
    <location>
        <begin position="7"/>
        <end position="29"/>
    </location>
</feature>
<dbReference type="Proteomes" id="UP001242480">
    <property type="component" value="Unassembled WGS sequence"/>
</dbReference>
<sequence length="74" mass="8052">MHARLPAVLYAWFAIDLLLALAPPLHWALSGSAPVLGVPRVLLYLFGTSAFIAASVVTAYLCDPSMRAADRERR</sequence>
<dbReference type="RefSeq" id="WP_307272476.1">
    <property type="nucleotide sequence ID" value="NZ_JAUSVX010000004.1"/>
</dbReference>
<keyword evidence="3" id="KW-1185">Reference proteome</keyword>
<proteinExistence type="predicted"/>